<protein>
    <recommendedName>
        <fullName evidence="7">N-acetylmuramoyl-L-alanine amidase</fullName>
    </recommendedName>
</protein>
<evidence type="ECO:0000259" key="4">
    <source>
        <dbReference type="SMART" id="SM00701"/>
    </source>
</evidence>
<feature type="domain" description="N-acetylmuramoyl-L-alanine amidase" evidence="3">
    <location>
        <begin position="16"/>
        <end position="154"/>
    </location>
</feature>
<feature type="region of interest" description="Disordered" evidence="2">
    <location>
        <begin position="173"/>
        <end position="201"/>
    </location>
</feature>
<evidence type="ECO:0000256" key="1">
    <source>
        <dbReference type="ARBA" id="ARBA00007553"/>
    </source>
</evidence>
<evidence type="ECO:0008006" key="7">
    <source>
        <dbReference type="Google" id="ProtNLM"/>
    </source>
</evidence>
<dbReference type="Proteomes" id="UP000757540">
    <property type="component" value="Unassembled WGS sequence"/>
</dbReference>
<sequence length="319" mass="34843">MVTIRSRRSWGARRPDGDVTLTGLAREVFLHHTVTTHLSPNATVAQEQAEMRKIEDIGYRRFGRYGIGISYNAIVFPSGRAYQGVSWNRRGAHTGGRNSTARAICFAGNYETREPTAAALATAAAIVAKGRGKWWVRSAPVRGHRDVASTACPGRYVYAQRARIAAGGALLGGGGTSRPTAPSKPAPTPATGIATDGKWGPDTTRALQRRLKEAGLYSGAVDGQIDSQNRRWRDRNLGLRSGWQWKRRGYTGSRTIRALQGVVGAKQDGLVGPETFKALQRWLRDNAIYSGAIDGELWNPSSTIRSLQRVTNSKRGFKR</sequence>
<name>A0ABX2A6L1_9MICO</name>
<comment type="similarity">
    <text evidence="1">Belongs to the N-acetylmuramoyl-L-alanine amidase 2 family.</text>
</comment>
<dbReference type="EMBL" id="JABEZU010000003">
    <property type="protein sequence ID" value="NOV98231.1"/>
    <property type="molecule type" value="Genomic_DNA"/>
</dbReference>
<dbReference type="InterPro" id="IPR006619">
    <property type="entry name" value="PGRP_domain_met/bac"/>
</dbReference>
<accession>A0ABX2A6L1</accession>
<dbReference type="SMART" id="SM00701">
    <property type="entry name" value="PGRP"/>
    <property type="match status" value="1"/>
</dbReference>
<dbReference type="InterPro" id="IPR002502">
    <property type="entry name" value="Amidase_domain"/>
</dbReference>
<evidence type="ECO:0000313" key="5">
    <source>
        <dbReference type="EMBL" id="NOV98231.1"/>
    </source>
</evidence>
<dbReference type="SUPFAM" id="SSF55846">
    <property type="entry name" value="N-acetylmuramoyl-L-alanine amidase-like"/>
    <property type="match status" value="1"/>
</dbReference>
<proteinExistence type="inferred from homology"/>
<dbReference type="PANTHER" id="PTHR11022">
    <property type="entry name" value="PEPTIDOGLYCAN RECOGNITION PROTEIN"/>
    <property type="match status" value="1"/>
</dbReference>
<dbReference type="InterPro" id="IPR036505">
    <property type="entry name" value="Amidase/PGRP_sf"/>
</dbReference>
<gene>
    <name evidence="5" type="ORF">HDG69_002816</name>
</gene>
<reference evidence="5 6" key="1">
    <citation type="submission" date="2020-05" db="EMBL/GenBank/DDBJ databases">
        <title>Genomic Encyclopedia of Type Strains, Phase III (KMG-III): the genomes of soil and plant-associated and newly described type strains.</title>
        <authorList>
            <person name="Whitman W."/>
        </authorList>
    </citation>
    <scope>NUCLEOTIDE SEQUENCE [LARGE SCALE GENOMIC DNA]</scope>
    <source>
        <strain evidence="5 6">KCTC 19046</strain>
    </source>
</reference>
<dbReference type="Gene3D" id="1.10.101.10">
    <property type="entry name" value="PGBD-like superfamily/PGBD"/>
    <property type="match status" value="1"/>
</dbReference>
<dbReference type="InterPro" id="IPR015510">
    <property type="entry name" value="PGRP"/>
</dbReference>
<dbReference type="RefSeq" id="WP_171784442.1">
    <property type="nucleotide sequence ID" value="NZ_BAAAML010000023.1"/>
</dbReference>
<dbReference type="PANTHER" id="PTHR11022:SF41">
    <property type="entry name" value="PEPTIDOGLYCAN-RECOGNITION PROTEIN LC-RELATED"/>
    <property type="match status" value="1"/>
</dbReference>
<dbReference type="Gene3D" id="3.40.80.10">
    <property type="entry name" value="Peptidoglycan recognition protein-like"/>
    <property type="match status" value="1"/>
</dbReference>
<organism evidence="5 6">
    <name type="scientific">Isoptericola halotolerans</name>
    <dbReference type="NCBI Taxonomy" id="300560"/>
    <lineage>
        <taxon>Bacteria</taxon>
        <taxon>Bacillati</taxon>
        <taxon>Actinomycetota</taxon>
        <taxon>Actinomycetes</taxon>
        <taxon>Micrococcales</taxon>
        <taxon>Promicromonosporaceae</taxon>
        <taxon>Isoptericola</taxon>
    </lineage>
</organism>
<dbReference type="SMART" id="SM00644">
    <property type="entry name" value="Ami_2"/>
    <property type="match status" value="1"/>
</dbReference>
<keyword evidence="6" id="KW-1185">Reference proteome</keyword>
<evidence type="ECO:0000313" key="6">
    <source>
        <dbReference type="Proteomes" id="UP000757540"/>
    </source>
</evidence>
<evidence type="ECO:0000256" key="2">
    <source>
        <dbReference type="SAM" id="MobiDB-lite"/>
    </source>
</evidence>
<evidence type="ECO:0000259" key="3">
    <source>
        <dbReference type="SMART" id="SM00644"/>
    </source>
</evidence>
<dbReference type="InterPro" id="IPR036366">
    <property type="entry name" value="PGBDSf"/>
</dbReference>
<comment type="caution">
    <text evidence="5">The sequence shown here is derived from an EMBL/GenBank/DDBJ whole genome shotgun (WGS) entry which is preliminary data.</text>
</comment>
<dbReference type="CDD" id="cd06583">
    <property type="entry name" value="PGRP"/>
    <property type="match status" value="1"/>
</dbReference>
<dbReference type="Pfam" id="PF01510">
    <property type="entry name" value="Amidase_2"/>
    <property type="match status" value="1"/>
</dbReference>
<feature type="domain" description="Peptidoglycan recognition protein family" evidence="4">
    <location>
        <begin position="2"/>
        <end position="148"/>
    </location>
</feature>